<dbReference type="InterPro" id="IPR016163">
    <property type="entry name" value="Ald_DH_C"/>
</dbReference>
<proteinExistence type="inferred from homology"/>
<dbReference type="PIRSF" id="PIRSF036492">
    <property type="entry name" value="ALDH"/>
    <property type="match status" value="1"/>
</dbReference>
<evidence type="ECO:0000259" key="6">
    <source>
        <dbReference type="Pfam" id="PF00171"/>
    </source>
</evidence>
<comment type="similarity">
    <text evidence="1 3 5">Belongs to the aldehyde dehydrogenase family.</text>
</comment>
<sequence length="456" mass="51276">MSNARTILNEQRSFFETNQTKELFFRLQALKKLKAGIQQYEDSILDALKKDLNKSRSEAFLTEIGFLYSEIDHIISELPKWVKRQKVKTAMTHTGAKGYVYQQPYGIALIIAPWNYPFQLALAPLIGAIAAGNCAVIKPSEYTPETSAIIKELINEIYPSSFVAVVEGAVETSQQLLDENFDYIFFTGSVPVGRKVMEQASKHLTPVTLELGGKSPAIIHHDANLEIAAKRIAWGKFTNAGQTCVAPDYLYVHEDIRQSFLSELKHQIQLMYGEHPLDNDDFVRIVHEKHFDRLASFLSNGTTILGGKTDRDRLKIEPTVLTGISWDDEIMQDEIFGPILPILSYQQLDEVVTGIQQHPNPLAFYFFSDNDALAEAIIDKVSFGGGCINDTMYHLATPYLPFGGIGTSGTGAYHGKDSFLTFSHQKSVLKQTTAFDVPLRYPHMKNGFKWIKRIMK</sequence>
<dbReference type="Gene3D" id="3.40.605.10">
    <property type="entry name" value="Aldehyde Dehydrogenase, Chain A, domain 1"/>
    <property type="match status" value="1"/>
</dbReference>
<dbReference type="PANTHER" id="PTHR43570:SF16">
    <property type="entry name" value="ALDEHYDE DEHYDROGENASE TYPE III, ISOFORM Q"/>
    <property type="match status" value="1"/>
</dbReference>
<keyword evidence="8" id="KW-1185">Reference proteome</keyword>
<dbReference type="InterPro" id="IPR016161">
    <property type="entry name" value="Ald_DH/histidinol_DH"/>
</dbReference>
<dbReference type="InterPro" id="IPR016160">
    <property type="entry name" value="Ald_DH_CS_CYS"/>
</dbReference>
<dbReference type="SUPFAM" id="SSF53720">
    <property type="entry name" value="ALDH-like"/>
    <property type="match status" value="1"/>
</dbReference>
<evidence type="ECO:0000256" key="5">
    <source>
        <dbReference type="RuleBase" id="RU003345"/>
    </source>
</evidence>
<evidence type="ECO:0000256" key="1">
    <source>
        <dbReference type="ARBA" id="ARBA00009986"/>
    </source>
</evidence>
<name>A0ABY4EW54_9BACI</name>
<evidence type="ECO:0000256" key="2">
    <source>
        <dbReference type="ARBA" id="ARBA00023002"/>
    </source>
</evidence>
<gene>
    <name evidence="7" type="ORF">MUN88_18845</name>
</gene>
<dbReference type="PROSITE" id="PS00070">
    <property type="entry name" value="ALDEHYDE_DEHYDR_CYS"/>
    <property type="match status" value="1"/>
</dbReference>
<keyword evidence="2 3" id="KW-0560">Oxidoreductase</keyword>
<evidence type="ECO:0000256" key="4">
    <source>
        <dbReference type="PROSITE-ProRule" id="PRU10007"/>
    </source>
</evidence>
<feature type="active site" evidence="4">
    <location>
        <position position="210"/>
    </location>
</feature>
<dbReference type="InterPro" id="IPR015590">
    <property type="entry name" value="Aldehyde_DH_dom"/>
</dbReference>
<dbReference type="PROSITE" id="PS00687">
    <property type="entry name" value="ALDEHYDE_DEHYDR_GLU"/>
    <property type="match status" value="1"/>
</dbReference>
<dbReference type="InterPro" id="IPR012394">
    <property type="entry name" value="Aldehyde_DH_NAD(P)"/>
</dbReference>
<accession>A0ABY4EW54</accession>
<dbReference type="Proteomes" id="UP000831782">
    <property type="component" value="Chromosome"/>
</dbReference>
<dbReference type="PANTHER" id="PTHR43570">
    <property type="entry name" value="ALDEHYDE DEHYDROGENASE"/>
    <property type="match status" value="1"/>
</dbReference>
<dbReference type="EMBL" id="CP095072">
    <property type="protein sequence ID" value="UOQ48087.1"/>
    <property type="molecule type" value="Genomic_DNA"/>
</dbReference>
<dbReference type="CDD" id="cd07136">
    <property type="entry name" value="ALDH_YwdH-P39616"/>
    <property type="match status" value="1"/>
</dbReference>
<dbReference type="InterPro" id="IPR029510">
    <property type="entry name" value="Ald_DH_CS_GLU"/>
</dbReference>
<evidence type="ECO:0000313" key="7">
    <source>
        <dbReference type="EMBL" id="UOQ48087.1"/>
    </source>
</evidence>
<dbReference type="Pfam" id="PF00171">
    <property type="entry name" value="Aldedh"/>
    <property type="match status" value="1"/>
</dbReference>
<reference evidence="7 8" key="1">
    <citation type="submission" date="2022-04" db="EMBL/GenBank/DDBJ databases">
        <title>Gracilibacillus sp. isolated from saltern.</title>
        <authorList>
            <person name="Won M."/>
            <person name="Lee C.-M."/>
            <person name="Woen H.-Y."/>
            <person name="Kwon S.-W."/>
        </authorList>
    </citation>
    <scope>NUCLEOTIDE SEQUENCE [LARGE SCALE GENOMIC DNA]</scope>
    <source>
        <strain evidence="7 8">SSWR10-1</strain>
    </source>
</reference>
<dbReference type="Gene3D" id="3.40.309.10">
    <property type="entry name" value="Aldehyde Dehydrogenase, Chain A, domain 2"/>
    <property type="match status" value="1"/>
</dbReference>
<feature type="domain" description="Aldehyde dehydrogenase" evidence="6">
    <location>
        <begin position="20"/>
        <end position="428"/>
    </location>
</feature>
<dbReference type="InterPro" id="IPR016162">
    <property type="entry name" value="Ald_DH_N"/>
</dbReference>
<evidence type="ECO:0000256" key="3">
    <source>
        <dbReference type="PIRNR" id="PIRNR036492"/>
    </source>
</evidence>
<organism evidence="7 8">
    <name type="scientific">Gracilibacillus caseinilyticus</name>
    <dbReference type="NCBI Taxonomy" id="2932256"/>
    <lineage>
        <taxon>Bacteria</taxon>
        <taxon>Bacillati</taxon>
        <taxon>Bacillota</taxon>
        <taxon>Bacilli</taxon>
        <taxon>Bacillales</taxon>
        <taxon>Bacillaceae</taxon>
        <taxon>Gracilibacillus</taxon>
    </lineage>
</organism>
<protein>
    <recommendedName>
        <fullName evidence="3">Aldehyde dehydrogenase</fullName>
    </recommendedName>
</protein>
<dbReference type="RefSeq" id="WP_244718082.1">
    <property type="nucleotide sequence ID" value="NZ_CP095072.1"/>
</dbReference>
<evidence type="ECO:0000313" key="8">
    <source>
        <dbReference type="Proteomes" id="UP000831782"/>
    </source>
</evidence>